<protein>
    <recommendedName>
        <fullName evidence="9">TRAP transporter small permease protein</fullName>
    </recommendedName>
</protein>
<evidence type="ECO:0000256" key="1">
    <source>
        <dbReference type="ARBA" id="ARBA00004429"/>
    </source>
</evidence>
<accession>A0A4R6QU85</accession>
<evidence type="ECO:0000256" key="2">
    <source>
        <dbReference type="ARBA" id="ARBA00022448"/>
    </source>
</evidence>
<proteinExistence type="inferred from homology"/>
<keyword evidence="12" id="KW-1185">Reference proteome</keyword>
<feature type="transmembrane region" description="Helical" evidence="9">
    <location>
        <begin position="92"/>
        <end position="114"/>
    </location>
</feature>
<evidence type="ECO:0000256" key="4">
    <source>
        <dbReference type="ARBA" id="ARBA00022519"/>
    </source>
</evidence>
<evidence type="ECO:0000259" key="10">
    <source>
        <dbReference type="Pfam" id="PF04290"/>
    </source>
</evidence>
<evidence type="ECO:0000256" key="9">
    <source>
        <dbReference type="RuleBase" id="RU369079"/>
    </source>
</evidence>
<name>A0A4R6QU85_9BURK</name>
<dbReference type="PANTHER" id="PTHR35011">
    <property type="entry name" value="2,3-DIKETO-L-GULONATE TRAP TRANSPORTER SMALL PERMEASE PROTEIN YIAM"/>
    <property type="match status" value="1"/>
</dbReference>
<feature type="transmembrane region" description="Helical" evidence="9">
    <location>
        <begin position="21"/>
        <end position="43"/>
    </location>
</feature>
<dbReference type="Proteomes" id="UP000295361">
    <property type="component" value="Unassembled WGS sequence"/>
</dbReference>
<dbReference type="InterPro" id="IPR055348">
    <property type="entry name" value="DctQ"/>
</dbReference>
<keyword evidence="5 9" id="KW-0812">Transmembrane</keyword>
<comment type="subunit">
    <text evidence="9">The complex comprises the extracytoplasmic solute receptor protein and the two transmembrane proteins.</text>
</comment>
<keyword evidence="3" id="KW-1003">Cell membrane</keyword>
<sequence>MSPLLKLSALIDGLNRFIGRWVIWLVLASTVISAVNAIVRKVFNYSSNAFLEVQWYLFAASFLLAAGYTLLNNEHVRIDVIVGRFSKRVQMWVDVFGFVVFLMPVCLTILYLGIPFFLQGYHSNEMSSNAGGLILWPVYALIPLGFGLLMLQGISELIKRLAFLQGLIEDPTKKAVAMTAEEELAEAIRQQAEKSKA</sequence>
<keyword evidence="7 9" id="KW-0472">Membrane</keyword>
<reference evidence="11 12" key="1">
    <citation type="submission" date="2019-03" db="EMBL/GenBank/DDBJ databases">
        <title>Genomic Encyclopedia of Type Strains, Phase IV (KMG-IV): sequencing the most valuable type-strain genomes for metagenomic binning, comparative biology and taxonomic classification.</title>
        <authorList>
            <person name="Goeker M."/>
        </authorList>
    </citation>
    <scope>NUCLEOTIDE SEQUENCE [LARGE SCALE GENOMIC DNA]</scope>
    <source>
        <strain evidence="11 12">DSM 16998</strain>
    </source>
</reference>
<feature type="domain" description="Tripartite ATP-independent periplasmic transporters DctQ component" evidence="10">
    <location>
        <begin position="31"/>
        <end position="161"/>
    </location>
</feature>
<organism evidence="11 12">
    <name type="scientific">Roseateles toxinivorans</name>
    <dbReference type="NCBI Taxonomy" id="270368"/>
    <lineage>
        <taxon>Bacteria</taxon>
        <taxon>Pseudomonadati</taxon>
        <taxon>Pseudomonadota</taxon>
        <taxon>Betaproteobacteria</taxon>
        <taxon>Burkholderiales</taxon>
        <taxon>Sphaerotilaceae</taxon>
        <taxon>Roseateles</taxon>
    </lineage>
</organism>
<keyword evidence="2 9" id="KW-0813">Transport</keyword>
<dbReference type="AlphaFoldDB" id="A0A4R6QU85"/>
<dbReference type="OrthoDB" id="9795655at2"/>
<comment type="function">
    <text evidence="9">Part of the tripartite ATP-independent periplasmic (TRAP) transport system.</text>
</comment>
<evidence type="ECO:0000256" key="5">
    <source>
        <dbReference type="ARBA" id="ARBA00022692"/>
    </source>
</evidence>
<comment type="caution">
    <text evidence="11">The sequence shown here is derived from an EMBL/GenBank/DDBJ whole genome shotgun (WGS) entry which is preliminary data.</text>
</comment>
<evidence type="ECO:0000256" key="6">
    <source>
        <dbReference type="ARBA" id="ARBA00022989"/>
    </source>
</evidence>
<feature type="transmembrane region" description="Helical" evidence="9">
    <location>
        <begin position="55"/>
        <end position="71"/>
    </location>
</feature>
<evidence type="ECO:0000313" key="12">
    <source>
        <dbReference type="Proteomes" id="UP000295361"/>
    </source>
</evidence>
<dbReference type="EMBL" id="SNXS01000001">
    <property type="protein sequence ID" value="TDP74866.1"/>
    <property type="molecule type" value="Genomic_DNA"/>
</dbReference>
<evidence type="ECO:0000256" key="8">
    <source>
        <dbReference type="ARBA" id="ARBA00038436"/>
    </source>
</evidence>
<dbReference type="GO" id="GO:0022857">
    <property type="term" value="F:transmembrane transporter activity"/>
    <property type="evidence" value="ECO:0007669"/>
    <property type="project" value="UniProtKB-UniRule"/>
</dbReference>
<evidence type="ECO:0000256" key="7">
    <source>
        <dbReference type="ARBA" id="ARBA00023136"/>
    </source>
</evidence>
<evidence type="ECO:0000313" key="11">
    <source>
        <dbReference type="EMBL" id="TDP74866.1"/>
    </source>
</evidence>
<keyword evidence="6 9" id="KW-1133">Transmembrane helix</keyword>
<keyword evidence="4 9" id="KW-0997">Cell inner membrane</keyword>
<evidence type="ECO:0000256" key="3">
    <source>
        <dbReference type="ARBA" id="ARBA00022475"/>
    </source>
</evidence>
<comment type="similarity">
    <text evidence="8 9">Belongs to the TRAP transporter small permease family.</text>
</comment>
<dbReference type="GO" id="GO:0005886">
    <property type="term" value="C:plasma membrane"/>
    <property type="evidence" value="ECO:0007669"/>
    <property type="project" value="UniProtKB-SubCell"/>
</dbReference>
<feature type="transmembrane region" description="Helical" evidence="9">
    <location>
        <begin position="134"/>
        <end position="151"/>
    </location>
</feature>
<comment type="subcellular location">
    <subcellularLocation>
        <location evidence="1 9">Cell inner membrane</location>
        <topology evidence="1 9">Multi-pass membrane protein</topology>
    </subcellularLocation>
</comment>
<dbReference type="InterPro" id="IPR007387">
    <property type="entry name" value="TRAP_DctQ"/>
</dbReference>
<dbReference type="RefSeq" id="WP_133699465.1">
    <property type="nucleotide sequence ID" value="NZ_SNXS01000001.1"/>
</dbReference>
<dbReference type="PANTHER" id="PTHR35011:SF4">
    <property type="entry name" value="SLL1102 PROTEIN"/>
    <property type="match status" value="1"/>
</dbReference>
<dbReference type="Pfam" id="PF04290">
    <property type="entry name" value="DctQ"/>
    <property type="match status" value="1"/>
</dbReference>
<dbReference type="InParanoid" id="A0A4R6QU85"/>
<gene>
    <name evidence="11" type="ORF">DES47_101936</name>
</gene>